<dbReference type="GO" id="GO:0019698">
    <property type="term" value="P:D-galacturonate catabolic process"/>
    <property type="evidence" value="ECO:0007669"/>
    <property type="project" value="TreeGrafter"/>
</dbReference>
<evidence type="ECO:0000256" key="6">
    <source>
        <dbReference type="HAMAP-Rule" id="MF_00687"/>
    </source>
</evidence>
<name>A0A4R2EUM2_9BACT</name>
<dbReference type="InterPro" id="IPR007045">
    <property type="entry name" value="KduI"/>
</dbReference>
<dbReference type="CDD" id="cd20294">
    <property type="entry name" value="cupin_KduI_N"/>
    <property type="match status" value="1"/>
</dbReference>
<keyword evidence="4 6" id="KW-0862">Zinc</keyword>
<gene>
    <name evidence="6" type="primary">kduI</name>
    <name evidence="7" type="ORF">CLV25_10122</name>
</gene>
<dbReference type="GO" id="GO:0008270">
    <property type="term" value="F:zinc ion binding"/>
    <property type="evidence" value="ECO:0007669"/>
    <property type="project" value="UniProtKB-UniRule"/>
</dbReference>
<dbReference type="Pfam" id="PF04962">
    <property type="entry name" value="KduI"/>
    <property type="match status" value="1"/>
</dbReference>
<feature type="binding site" evidence="6">
    <location>
        <position position="247"/>
    </location>
    <ligand>
        <name>Zn(2+)</name>
        <dbReference type="ChEBI" id="CHEBI:29105"/>
    </ligand>
</feature>
<sequence length="280" mass="31521">MKALFEERYGTSPEDVKHYDTEKLRSEFLIEEILVKGMVKMLYTHNDRMLVGGAIPLASPLKLEAIDALKAEYFCQRRELGIINVGGSGSVVVDGQAYELQYKEALYVGQGVKQVEFMSKDATVPAKFYFNSAPAHCSYPTVQISRADANVLDLGSVETSNKRIVNQLIISKNVQTCQLQMGLTELKTGSVWNSMPPHTHARRMEVYFYFEVPENQSVCHFMGKPDETRHIWIKNEEAVISPSWSIHAGAGTSNYSFIWGMCGENMDYGDMDTILPNQLL</sequence>
<dbReference type="OrthoDB" id="9770644at2"/>
<dbReference type="PANTHER" id="PTHR38461:SF1">
    <property type="entry name" value="4-DEOXY-L-THREO-5-HEXOSULOSE-URONATE KETOL-ISOMERASE"/>
    <property type="match status" value="1"/>
</dbReference>
<evidence type="ECO:0000256" key="2">
    <source>
        <dbReference type="ARBA" id="ARBA00008086"/>
    </source>
</evidence>
<keyword evidence="8" id="KW-1185">Reference proteome</keyword>
<comment type="catalytic activity">
    <reaction evidence="1 6">
        <text>5-dehydro-4-deoxy-D-glucuronate = 3-deoxy-D-glycero-2,5-hexodiulosonate</text>
        <dbReference type="Rhea" id="RHEA:23896"/>
        <dbReference type="ChEBI" id="CHEBI:17117"/>
        <dbReference type="ChEBI" id="CHEBI:29071"/>
        <dbReference type="EC" id="5.3.1.17"/>
    </reaction>
</comment>
<protein>
    <recommendedName>
        <fullName evidence="6">4-deoxy-L-threo-5-hexosulose-uronate ketol-isomerase</fullName>
        <ecNumber evidence="6">5.3.1.17</ecNumber>
    </recommendedName>
    <alternativeName>
        <fullName evidence="6">5-keto-4-deoxyuronate isomerase</fullName>
    </alternativeName>
    <alternativeName>
        <fullName evidence="6">DKI isomerase</fullName>
    </alternativeName>
</protein>
<evidence type="ECO:0000313" key="8">
    <source>
        <dbReference type="Proteomes" id="UP000294830"/>
    </source>
</evidence>
<reference evidence="7 8" key="1">
    <citation type="submission" date="2019-03" db="EMBL/GenBank/DDBJ databases">
        <title>Genomic Encyclopedia of Archaeal and Bacterial Type Strains, Phase II (KMG-II): from individual species to whole genera.</title>
        <authorList>
            <person name="Goeker M."/>
        </authorList>
    </citation>
    <scope>NUCLEOTIDE SEQUENCE [LARGE SCALE GENOMIC DNA]</scope>
    <source>
        <strain evidence="7 8">RL-C</strain>
    </source>
</reference>
<feature type="binding site" evidence="6">
    <location>
        <position position="198"/>
    </location>
    <ligand>
        <name>Zn(2+)</name>
        <dbReference type="ChEBI" id="CHEBI:29105"/>
    </ligand>
</feature>
<dbReference type="Proteomes" id="UP000294830">
    <property type="component" value="Unassembled WGS sequence"/>
</dbReference>
<dbReference type="RefSeq" id="WP_131837596.1">
    <property type="nucleotide sequence ID" value="NZ_SLWB01000001.1"/>
</dbReference>
<dbReference type="GO" id="GO:0042840">
    <property type="term" value="P:D-glucuronate catabolic process"/>
    <property type="evidence" value="ECO:0007669"/>
    <property type="project" value="TreeGrafter"/>
</dbReference>
<dbReference type="Gene3D" id="2.60.120.520">
    <property type="entry name" value="pectin degrading enzyme 5-keto 4- deoxyuronate isomerase, domain 1"/>
    <property type="match status" value="1"/>
</dbReference>
<feature type="binding site" evidence="6">
    <location>
        <position position="205"/>
    </location>
    <ligand>
        <name>Zn(2+)</name>
        <dbReference type="ChEBI" id="CHEBI:29105"/>
    </ligand>
</feature>
<dbReference type="Gene3D" id="2.60.120.10">
    <property type="entry name" value="Jelly Rolls"/>
    <property type="match status" value="1"/>
</dbReference>
<dbReference type="AlphaFoldDB" id="A0A4R2EUM2"/>
<dbReference type="CDD" id="cd20491">
    <property type="entry name" value="cupin_KduI_C"/>
    <property type="match status" value="1"/>
</dbReference>
<dbReference type="NCBIfam" id="NF002091">
    <property type="entry name" value="PRK00924.1"/>
    <property type="match status" value="1"/>
</dbReference>
<dbReference type="EC" id="5.3.1.17" evidence="6"/>
<evidence type="ECO:0000256" key="5">
    <source>
        <dbReference type="ARBA" id="ARBA00023235"/>
    </source>
</evidence>
<comment type="cofactor">
    <cofactor evidence="6">
        <name>Zn(2+)</name>
        <dbReference type="ChEBI" id="CHEBI:29105"/>
    </cofactor>
    <text evidence="6">Binds 1 zinc ion per subunit.</text>
</comment>
<comment type="function">
    <text evidence="6">Catalyzes the isomerization of 5-dehydro-4-deoxy-D-glucuronate to 3-deoxy-D-glycero-2,5-hexodiulosonate.</text>
</comment>
<dbReference type="GO" id="GO:0008697">
    <property type="term" value="F:4-deoxy-L-threo-5-hexosulose-uronate ketol-isomerase activity"/>
    <property type="evidence" value="ECO:0007669"/>
    <property type="project" value="UniProtKB-UniRule"/>
</dbReference>
<organism evidence="7 8">
    <name type="scientific">Acetobacteroides hydrogenigenes</name>
    <dbReference type="NCBI Taxonomy" id="979970"/>
    <lineage>
        <taxon>Bacteria</taxon>
        <taxon>Pseudomonadati</taxon>
        <taxon>Bacteroidota</taxon>
        <taxon>Bacteroidia</taxon>
        <taxon>Bacteroidales</taxon>
        <taxon>Rikenellaceae</taxon>
        <taxon>Acetobacteroides</taxon>
    </lineage>
</organism>
<dbReference type="PIRSF" id="PIRSF006625">
    <property type="entry name" value="KduI"/>
    <property type="match status" value="1"/>
</dbReference>
<comment type="similarity">
    <text evidence="2 6">Belongs to the KduI family.</text>
</comment>
<comment type="caution">
    <text evidence="7">The sequence shown here is derived from an EMBL/GenBank/DDBJ whole genome shotgun (WGS) entry which is preliminary data.</text>
</comment>
<proteinExistence type="inferred from homology"/>
<evidence type="ECO:0000313" key="7">
    <source>
        <dbReference type="EMBL" id="TCN72804.1"/>
    </source>
</evidence>
<keyword evidence="3 6" id="KW-0479">Metal-binding</keyword>
<comment type="pathway">
    <text evidence="6">Glycan metabolism; pectin degradation; 2-dehydro-3-deoxy-D-gluconate from pectin: step 4/5.</text>
</comment>
<dbReference type="InterPro" id="IPR011051">
    <property type="entry name" value="RmlC_Cupin_sf"/>
</dbReference>
<dbReference type="PANTHER" id="PTHR38461">
    <property type="entry name" value="4-DEOXY-L-THREO-5-HEXOSULOSE-URONATE KETOL-ISOMERASE"/>
    <property type="match status" value="1"/>
</dbReference>
<dbReference type="UniPathway" id="UPA00545">
    <property type="reaction ID" value="UER00826"/>
</dbReference>
<evidence type="ECO:0000256" key="4">
    <source>
        <dbReference type="ARBA" id="ARBA00022833"/>
    </source>
</evidence>
<evidence type="ECO:0000256" key="1">
    <source>
        <dbReference type="ARBA" id="ARBA00000552"/>
    </source>
</evidence>
<dbReference type="InterPro" id="IPR021120">
    <property type="entry name" value="KduI/IolB_isomerase"/>
</dbReference>
<keyword evidence="5 6" id="KW-0413">Isomerase</keyword>
<evidence type="ECO:0000256" key="3">
    <source>
        <dbReference type="ARBA" id="ARBA00022723"/>
    </source>
</evidence>
<dbReference type="SUPFAM" id="SSF51182">
    <property type="entry name" value="RmlC-like cupins"/>
    <property type="match status" value="1"/>
</dbReference>
<dbReference type="InterPro" id="IPR014710">
    <property type="entry name" value="RmlC-like_jellyroll"/>
</dbReference>
<feature type="binding site" evidence="6">
    <location>
        <position position="200"/>
    </location>
    <ligand>
        <name>Zn(2+)</name>
        <dbReference type="ChEBI" id="CHEBI:29105"/>
    </ligand>
</feature>
<dbReference type="HAMAP" id="MF_00687">
    <property type="entry name" value="KduI"/>
    <property type="match status" value="1"/>
</dbReference>
<dbReference type="InterPro" id="IPR027449">
    <property type="entry name" value="KduI_N"/>
</dbReference>
<dbReference type="GO" id="GO:0045490">
    <property type="term" value="P:pectin catabolic process"/>
    <property type="evidence" value="ECO:0007669"/>
    <property type="project" value="UniProtKB-UniRule"/>
</dbReference>
<dbReference type="EMBL" id="SLWB01000001">
    <property type="protein sequence ID" value="TCN72804.1"/>
    <property type="molecule type" value="Genomic_DNA"/>
</dbReference>
<accession>A0A4R2EUM2</accession>